<dbReference type="eggNOG" id="COG4447">
    <property type="taxonomic scope" value="Bacteria"/>
</dbReference>
<reference evidence="4 5" key="1">
    <citation type="journal article" date="2013" name="Genome Announc.">
        <title>Draft Genome Sequence of Cesiribacter andamanensis Strain AMV16T, Isolated from a Soil Sample from a Mud Volcano in the Andaman Islands, India.</title>
        <authorList>
            <person name="Shivaji S."/>
            <person name="Ara S."/>
            <person name="Begum Z."/>
            <person name="Srinivas T.N."/>
            <person name="Singh A."/>
            <person name="Kumar Pinnaka A."/>
        </authorList>
    </citation>
    <scope>NUCLEOTIDE SEQUENCE [LARGE SCALE GENOMIC DNA]</scope>
    <source>
        <strain evidence="4 5">AMV16</strain>
    </source>
</reference>
<dbReference type="Proteomes" id="UP000011910">
    <property type="component" value="Unassembled WGS sequence"/>
</dbReference>
<keyword evidence="4" id="KW-0326">Glycosidase</keyword>
<name>M7N021_9BACT</name>
<keyword evidence="4" id="KW-0378">Hydrolase</keyword>
<dbReference type="CDD" id="cd15482">
    <property type="entry name" value="Sialidase_non-viral"/>
    <property type="match status" value="2"/>
</dbReference>
<dbReference type="InterPro" id="IPR052025">
    <property type="entry name" value="Xyloglucanase_GH74"/>
</dbReference>
<protein>
    <submittedName>
        <fullName evidence="4">Xyloglucanase</fullName>
        <ecNumber evidence="4">3.2.1.-</ecNumber>
    </submittedName>
</protein>
<evidence type="ECO:0000313" key="5">
    <source>
        <dbReference type="Proteomes" id="UP000011910"/>
    </source>
</evidence>
<dbReference type="PANTHER" id="PTHR43739">
    <property type="entry name" value="XYLOGLUCANASE (EUROFUNG)"/>
    <property type="match status" value="1"/>
</dbReference>
<dbReference type="STRING" id="1279009.ADICEAN_02825"/>
<keyword evidence="1" id="KW-0677">Repeat</keyword>
<feature type="signal peptide" evidence="2">
    <location>
        <begin position="1"/>
        <end position="23"/>
    </location>
</feature>
<gene>
    <name evidence="4" type="ORF">ADICEAN_02825</name>
</gene>
<dbReference type="SUPFAM" id="SSF110296">
    <property type="entry name" value="Oligoxyloglucan reducing end-specific cellobiohydrolase"/>
    <property type="match status" value="1"/>
</dbReference>
<proteinExistence type="predicted"/>
<dbReference type="GO" id="GO:0010411">
    <property type="term" value="P:xyloglucan metabolic process"/>
    <property type="evidence" value="ECO:0007669"/>
    <property type="project" value="TreeGrafter"/>
</dbReference>
<sequence length="365" mass="39697">MHSYLFRSLLLLVLLGCSTAALAQQLDMALFGNMKPRNIGPAATSGRVTAIDALHANPDIIYVGTASGGLWKSEGGGVGWVPLFDEQKSLSIGAIAINQANPDVIWVGTGEGNPRNSQNNGNGVYRSLDGGKSWQHLGLEKTSNIHRIIIHKNNPEVVYVSALGTAWGDTKDRGVYRTKDGGKSWEQILFVNNRTGASDLIVDPANPNKMLVAMWEYRRWPWFFTSGGPGSGLYVTQDGGNTWTRRTDKDGLPEGELGKIGLALAPGNPKIVYALVEAKKNALYRSEDGGLKWNKVNDKDIGDRPFYYADLAVDPTNENRLYNVFSNVTVSEDGGKTFYHPAGLGPGAWRPSLLVDPPPEPQPHL</sequence>
<dbReference type="GO" id="GO:0016798">
    <property type="term" value="F:hydrolase activity, acting on glycosyl bonds"/>
    <property type="evidence" value="ECO:0007669"/>
    <property type="project" value="UniProtKB-KW"/>
</dbReference>
<evidence type="ECO:0000256" key="1">
    <source>
        <dbReference type="ARBA" id="ARBA00022737"/>
    </source>
</evidence>
<dbReference type="EMBL" id="AODQ01000076">
    <property type="protein sequence ID" value="EMR02038.1"/>
    <property type="molecule type" value="Genomic_DNA"/>
</dbReference>
<dbReference type="InterPro" id="IPR015943">
    <property type="entry name" value="WD40/YVTN_repeat-like_dom_sf"/>
</dbReference>
<dbReference type="InterPro" id="IPR031778">
    <property type="entry name" value="Sortilin_N"/>
</dbReference>
<keyword evidence="2" id="KW-0732">Signal</keyword>
<dbReference type="RefSeq" id="WP_009196213.1">
    <property type="nucleotide sequence ID" value="NZ_AODQ01000076.1"/>
</dbReference>
<feature type="domain" description="Sortilin N-terminal" evidence="3">
    <location>
        <begin position="124"/>
        <end position="245"/>
    </location>
</feature>
<evidence type="ECO:0000256" key="2">
    <source>
        <dbReference type="SAM" id="SignalP"/>
    </source>
</evidence>
<dbReference type="Gene3D" id="2.130.10.10">
    <property type="entry name" value="YVTN repeat-like/Quinoprotein amine dehydrogenase"/>
    <property type="match status" value="2"/>
</dbReference>
<dbReference type="EC" id="3.2.1.-" evidence="4"/>
<accession>M7N021</accession>
<dbReference type="Pfam" id="PF15902">
    <property type="entry name" value="Sortilin-Vps10"/>
    <property type="match status" value="1"/>
</dbReference>
<comment type="caution">
    <text evidence="4">The sequence shown here is derived from an EMBL/GenBank/DDBJ whole genome shotgun (WGS) entry which is preliminary data.</text>
</comment>
<dbReference type="AlphaFoldDB" id="M7N021"/>
<evidence type="ECO:0000259" key="3">
    <source>
        <dbReference type="Pfam" id="PF15902"/>
    </source>
</evidence>
<organism evidence="4 5">
    <name type="scientific">Cesiribacter andamanensis AMV16</name>
    <dbReference type="NCBI Taxonomy" id="1279009"/>
    <lineage>
        <taxon>Bacteria</taxon>
        <taxon>Pseudomonadati</taxon>
        <taxon>Bacteroidota</taxon>
        <taxon>Cytophagia</taxon>
        <taxon>Cytophagales</taxon>
        <taxon>Cesiribacteraceae</taxon>
        <taxon>Cesiribacter</taxon>
    </lineage>
</organism>
<feature type="chain" id="PRO_5004081737" evidence="2">
    <location>
        <begin position="24"/>
        <end position="365"/>
    </location>
</feature>
<evidence type="ECO:0000313" key="4">
    <source>
        <dbReference type="EMBL" id="EMR02038.1"/>
    </source>
</evidence>
<keyword evidence="5" id="KW-1185">Reference proteome</keyword>
<dbReference type="PANTHER" id="PTHR43739:SF5">
    <property type="entry name" value="EXO-ALPHA-SIALIDASE"/>
    <property type="match status" value="1"/>
</dbReference>